<evidence type="ECO:0000313" key="2">
    <source>
        <dbReference type="Proteomes" id="UP000527355"/>
    </source>
</evidence>
<dbReference type="EMBL" id="JABWUV010000011">
    <property type="protein sequence ID" value="KAF6319702.1"/>
    <property type="molecule type" value="Genomic_DNA"/>
</dbReference>
<protein>
    <submittedName>
        <fullName evidence="1">Uncharacterized protein</fullName>
    </submittedName>
</protein>
<evidence type="ECO:0000313" key="1">
    <source>
        <dbReference type="EMBL" id="KAF6319702.1"/>
    </source>
</evidence>
<accession>A0A7J7V3R3</accession>
<dbReference type="Proteomes" id="UP000527355">
    <property type="component" value="Unassembled WGS sequence"/>
</dbReference>
<name>A0A7J7V3R3_MYOMY</name>
<reference evidence="1 2" key="1">
    <citation type="journal article" date="2020" name="Nature">
        <title>Six reference-quality genomes reveal evolution of bat adaptations.</title>
        <authorList>
            <person name="Jebb D."/>
            <person name="Huang Z."/>
            <person name="Pippel M."/>
            <person name="Hughes G.M."/>
            <person name="Lavrichenko K."/>
            <person name="Devanna P."/>
            <person name="Winkler S."/>
            <person name="Jermiin L.S."/>
            <person name="Skirmuntt E.C."/>
            <person name="Katzourakis A."/>
            <person name="Burkitt-Gray L."/>
            <person name="Ray D.A."/>
            <person name="Sullivan K.A.M."/>
            <person name="Roscito J.G."/>
            <person name="Kirilenko B.M."/>
            <person name="Davalos L.M."/>
            <person name="Corthals A.P."/>
            <person name="Power M.L."/>
            <person name="Jones G."/>
            <person name="Ransome R.D."/>
            <person name="Dechmann D.K.N."/>
            <person name="Locatelli A.G."/>
            <person name="Puechmaille S.J."/>
            <person name="Fedrigo O."/>
            <person name="Jarvis E.D."/>
            <person name="Hiller M."/>
            <person name="Vernes S.C."/>
            <person name="Myers E.W."/>
            <person name="Teeling E.C."/>
        </authorList>
    </citation>
    <scope>NUCLEOTIDE SEQUENCE [LARGE SCALE GENOMIC DNA]</scope>
    <source>
        <strain evidence="1">MMyoMyo1</strain>
        <tissue evidence="1">Flight muscle</tissue>
    </source>
</reference>
<gene>
    <name evidence="1" type="ORF">mMyoMyo1_008441</name>
</gene>
<proteinExistence type="predicted"/>
<keyword evidence="2" id="KW-1185">Reference proteome</keyword>
<comment type="caution">
    <text evidence="1">The sequence shown here is derived from an EMBL/GenBank/DDBJ whole genome shotgun (WGS) entry which is preliminary data.</text>
</comment>
<dbReference type="AlphaFoldDB" id="A0A7J7V3R3"/>
<sequence>MWVGTNPRRGSCVSCLHSSRTVSPTHRGLCVPPSTVTEMVKGCDSRARKDKKVKASSSGILWTGGVLQEKAESGDLVAGRLKSVAKKAPGLHRALWHECEGALGAPLDMLGPGSTGLEIPWKGYFCQVKIT</sequence>
<organism evidence="1 2">
    <name type="scientific">Myotis myotis</name>
    <name type="common">Greater mouse-eared bat</name>
    <name type="synonym">Vespertilio myotis</name>
    <dbReference type="NCBI Taxonomy" id="51298"/>
    <lineage>
        <taxon>Eukaryota</taxon>
        <taxon>Metazoa</taxon>
        <taxon>Chordata</taxon>
        <taxon>Craniata</taxon>
        <taxon>Vertebrata</taxon>
        <taxon>Euteleostomi</taxon>
        <taxon>Mammalia</taxon>
        <taxon>Eutheria</taxon>
        <taxon>Laurasiatheria</taxon>
        <taxon>Chiroptera</taxon>
        <taxon>Yangochiroptera</taxon>
        <taxon>Vespertilionidae</taxon>
        <taxon>Myotis</taxon>
    </lineage>
</organism>